<dbReference type="Gene3D" id="2.40.30.40">
    <property type="entry name" value="Peptidase M42, domain 2"/>
    <property type="match status" value="1"/>
</dbReference>
<protein>
    <submittedName>
        <fullName evidence="9">Cellulase</fullName>
        <ecNumber evidence="9">3.2.1.4</ecNumber>
    </submittedName>
</protein>
<accession>C0GHP6</accession>
<evidence type="ECO:0000313" key="9">
    <source>
        <dbReference type="EMBL" id="EEG77252.1"/>
    </source>
</evidence>
<proteinExistence type="inferred from homology"/>
<dbReference type="OrthoDB" id="9772053at2"/>
<comment type="similarity">
    <text evidence="1 6">Belongs to the peptidase M42 family.</text>
</comment>
<dbReference type="CDD" id="cd05656">
    <property type="entry name" value="M42_Frv"/>
    <property type="match status" value="1"/>
</dbReference>
<comment type="caution">
    <text evidence="9">The sequence shown here is derived from an EMBL/GenBank/DDBJ whole genome shotgun (WGS) entry which is preliminary data.</text>
</comment>
<evidence type="ECO:0000256" key="8">
    <source>
        <dbReference type="PIRSR" id="PIRSR001123-2"/>
    </source>
</evidence>
<evidence type="ECO:0000256" key="5">
    <source>
        <dbReference type="ARBA" id="ARBA00022801"/>
    </source>
</evidence>
<dbReference type="SUPFAM" id="SSF53187">
    <property type="entry name" value="Zn-dependent exopeptidases"/>
    <property type="match status" value="1"/>
</dbReference>
<evidence type="ECO:0000256" key="3">
    <source>
        <dbReference type="ARBA" id="ARBA00022670"/>
    </source>
</evidence>
<evidence type="ECO:0000256" key="1">
    <source>
        <dbReference type="ARBA" id="ARBA00006272"/>
    </source>
</evidence>
<dbReference type="STRING" id="555088.DealDRAFT_2005"/>
<gene>
    <name evidence="9" type="ORF">DealDRAFT_2005</name>
</gene>
<dbReference type="InterPro" id="IPR008007">
    <property type="entry name" value="Peptidase_M42"/>
</dbReference>
<keyword evidence="3" id="KW-0645">Protease</keyword>
<feature type="binding site" evidence="8">
    <location>
        <position position="175"/>
    </location>
    <ligand>
        <name>Zn(2+)</name>
        <dbReference type="ChEBI" id="CHEBI:29105"/>
        <label>2</label>
    </ligand>
</feature>
<dbReference type="RefSeq" id="WP_008517085.1">
    <property type="nucleotide sequence ID" value="NZ_ACJM01000009.1"/>
</dbReference>
<dbReference type="InterPro" id="IPR051464">
    <property type="entry name" value="Peptidase_M42_aminopept"/>
</dbReference>
<dbReference type="GO" id="GO:0004177">
    <property type="term" value="F:aminopeptidase activity"/>
    <property type="evidence" value="ECO:0007669"/>
    <property type="project" value="UniProtKB-UniRule"/>
</dbReference>
<evidence type="ECO:0000256" key="7">
    <source>
        <dbReference type="PIRSR" id="PIRSR001123-1"/>
    </source>
</evidence>
<organism evidence="9 10">
    <name type="scientific">Dethiobacter alkaliphilus AHT 1</name>
    <dbReference type="NCBI Taxonomy" id="555088"/>
    <lineage>
        <taxon>Bacteria</taxon>
        <taxon>Bacillati</taxon>
        <taxon>Bacillota</taxon>
        <taxon>Dethiobacteria</taxon>
        <taxon>Dethiobacterales</taxon>
        <taxon>Dethiobacteraceae</taxon>
        <taxon>Dethiobacter</taxon>
    </lineage>
</organism>
<evidence type="ECO:0000256" key="2">
    <source>
        <dbReference type="ARBA" id="ARBA00022438"/>
    </source>
</evidence>
<dbReference type="GO" id="GO:0046872">
    <property type="term" value="F:metal ion binding"/>
    <property type="evidence" value="ECO:0007669"/>
    <property type="project" value="UniProtKB-UniRule"/>
</dbReference>
<dbReference type="GO" id="GO:0006508">
    <property type="term" value="P:proteolysis"/>
    <property type="evidence" value="ECO:0007669"/>
    <property type="project" value="UniProtKB-KW"/>
</dbReference>
<reference evidence="9 10" key="1">
    <citation type="submission" date="2009-02" db="EMBL/GenBank/DDBJ databases">
        <title>Sequencing of the draft genome and assembly of Dethiobacter alkaliphilus AHT 1.</title>
        <authorList>
            <consortium name="US DOE Joint Genome Institute (JGI-PGF)"/>
            <person name="Lucas S."/>
            <person name="Copeland A."/>
            <person name="Lapidus A."/>
            <person name="Glavina del Rio T."/>
            <person name="Dalin E."/>
            <person name="Tice H."/>
            <person name="Bruce D."/>
            <person name="Goodwin L."/>
            <person name="Pitluck S."/>
            <person name="Larimer F."/>
            <person name="Land M.L."/>
            <person name="Hauser L."/>
            <person name="Muyzer G."/>
        </authorList>
    </citation>
    <scope>NUCLEOTIDE SEQUENCE [LARGE SCALE GENOMIC DNA]</scope>
    <source>
        <strain evidence="9 10">AHT 1</strain>
    </source>
</reference>
<name>C0GHP6_DETAL</name>
<dbReference type="EC" id="3.2.1.4" evidence="9"/>
<feature type="binding site" evidence="8">
    <location>
        <position position="208"/>
    </location>
    <ligand>
        <name>Zn(2+)</name>
        <dbReference type="ChEBI" id="CHEBI:29105"/>
        <label>2</label>
    </ligand>
</feature>
<dbReference type="InterPro" id="IPR023367">
    <property type="entry name" value="Peptidase_M42_dom2"/>
</dbReference>
<feature type="binding site" evidence="8">
    <location>
        <position position="314"/>
    </location>
    <ligand>
        <name>Zn(2+)</name>
        <dbReference type="ChEBI" id="CHEBI:29105"/>
        <label>2</label>
    </ligand>
</feature>
<dbReference type="AlphaFoldDB" id="C0GHP6"/>
<feature type="active site" description="Proton acceptor" evidence="7">
    <location>
        <position position="207"/>
    </location>
</feature>
<feature type="binding site" evidence="8">
    <location>
        <position position="175"/>
    </location>
    <ligand>
        <name>Zn(2+)</name>
        <dbReference type="ChEBI" id="CHEBI:29105"/>
        <label>1</label>
    </ligand>
</feature>
<evidence type="ECO:0000256" key="6">
    <source>
        <dbReference type="PIRNR" id="PIRNR001123"/>
    </source>
</evidence>
<dbReference type="PANTHER" id="PTHR32481">
    <property type="entry name" value="AMINOPEPTIDASE"/>
    <property type="match status" value="1"/>
</dbReference>
<dbReference type="Gene3D" id="3.40.630.10">
    <property type="entry name" value="Zn peptidases"/>
    <property type="match status" value="1"/>
</dbReference>
<comment type="cofactor">
    <cofactor evidence="8">
        <name>a divalent metal cation</name>
        <dbReference type="ChEBI" id="CHEBI:60240"/>
    </cofactor>
    <text evidence="8">Binds 2 divalent metal cations per subunit.</text>
</comment>
<dbReference type="PIRSF" id="PIRSF001123">
    <property type="entry name" value="PepA_GA"/>
    <property type="match status" value="1"/>
</dbReference>
<dbReference type="GO" id="GO:0008810">
    <property type="term" value="F:cellulase activity"/>
    <property type="evidence" value="ECO:0007669"/>
    <property type="project" value="UniProtKB-EC"/>
</dbReference>
<dbReference type="eggNOG" id="COG1363">
    <property type="taxonomic scope" value="Bacteria"/>
</dbReference>
<keyword evidence="10" id="KW-1185">Reference proteome</keyword>
<evidence type="ECO:0000256" key="4">
    <source>
        <dbReference type="ARBA" id="ARBA00022723"/>
    </source>
</evidence>
<feature type="binding site" evidence="8">
    <location>
        <position position="65"/>
    </location>
    <ligand>
        <name>Zn(2+)</name>
        <dbReference type="ChEBI" id="CHEBI:29105"/>
        <label>1</label>
    </ligand>
</feature>
<dbReference type="EMBL" id="ACJM01000009">
    <property type="protein sequence ID" value="EEG77252.1"/>
    <property type="molecule type" value="Genomic_DNA"/>
</dbReference>
<dbReference type="Pfam" id="PF05343">
    <property type="entry name" value="Peptidase_M42"/>
    <property type="match status" value="1"/>
</dbReference>
<dbReference type="SUPFAM" id="SSF101821">
    <property type="entry name" value="Aminopeptidase/glucanase lid domain"/>
    <property type="match status" value="1"/>
</dbReference>
<dbReference type="Proteomes" id="UP000006443">
    <property type="component" value="Unassembled WGS sequence"/>
</dbReference>
<evidence type="ECO:0000313" key="10">
    <source>
        <dbReference type="Proteomes" id="UP000006443"/>
    </source>
</evidence>
<keyword evidence="9" id="KW-0326">Glycosidase</keyword>
<feature type="binding site" evidence="8">
    <location>
        <position position="230"/>
    </location>
    <ligand>
        <name>Zn(2+)</name>
        <dbReference type="ChEBI" id="CHEBI:29105"/>
        <label>1</label>
    </ligand>
</feature>
<keyword evidence="5 9" id="KW-0378">Hydrolase</keyword>
<keyword evidence="2" id="KW-0031">Aminopeptidase</keyword>
<sequence length="350" mass="37594">MEIKDFLRDICEAPGVSGYEHNVAKIVNAAFLDYADEVRQDRLGNVVFYKKGTGENRPRILLAAHMDEIGLMVTKVEEGGFLRFSAVGGIDPRTIVGQEVILYGKEALPGVIGVKPPHLTAGEDLTKAHSMEDLHIDVALPEERVKKLVSVGDLAVIRREMIDLAGNSVAAKAMDDRAGIAVLLTCLQELERLQHKADVFAVATVQEEVGVRGAATATYGVVPDIGIAVDVTHGEMPGVPEHETSKLGKGPALTLGPNIHPKVGNELINIAKEYKIPYQLEVSPAPTGTDARAIQVTRGGIPTGLVSIPLRYMHTSVELLDLEDVKLSGRLLAYFIAAVDAAFLEGLKCS</sequence>
<keyword evidence="4 8" id="KW-0479">Metal-binding</keyword>
<dbReference type="PANTHER" id="PTHR32481:SF0">
    <property type="entry name" value="AMINOPEPTIDASE YPDE-RELATED"/>
    <property type="match status" value="1"/>
</dbReference>